<reference evidence="7 8" key="1">
    <citation type="submission" date="2021-03" db="EMBL/GenBank/DDBJ databases">
        <title>Sequencing the genomes of 1000 actinobacteria strains.</title>
        <authorList>
            <person name="Klenk H.-P."/>
        </authorList>
    </citation>
    <scope>NUCLEOTIDE SEQUENCE [LARGE SCALE GENOMIC DNA]</scope>
    <source>
        <strain evidence="7 8">DSM 44580</strain>
    </source>
</reference>
<gene>
    <name evidence="7" type="ORF">JOF53_003955</name>
</gene>
<evidence type="ECO:0000256" key="3">
    <source>
        <dbReference type="ARBA" id="ARBA00023002"/>
    </source>
</evidence>
<accession>A0ABS5AES0</accession>
<dbReference type="EC" id="1.4.3.19" evidence="5"/>
<dbReference type="Gene3D" id="3.30.9.10">
    <property type="entry name" value="D-Amino Acid Oxidase, subunit A, domain 2"/>
    <property type="match status" value="1"/>
</dbReference>
<evidence type="ECO:0000313" key="7">
    <source>
        <dbReference type="EMBL" id="MBP2475083.1"/>
    </source>
</evidence>
<dbReference type="PANTHER" id="PTHR13847">
    <property type="entry name" value="SARCOSINE DEHYDROGENASE-RELATED"/>
    <property type="match status" value="1"/>
</dbReference>
<evidence type="ECO:0000256" key="4">
    <source>
        <dbReference type="ARBA" id="ARBA00049872"/>
    </source>
</evidence>
<protein>
    <recommendedName>
        <fullName evidence="5">glycine oxidase</fullName>
        <ecNumber evidence="5">1.4.3.19</ecNumber>
    </recommendedName>
</protein>
<dbReference type="InterPro" id="IPR012727">
    <property type="entry name" value="Gly_oxidase_ThiO"/>
</dbReference>
<evidence type="ECO:0000259" key="6">
    <source>
        <dbReference type="Pfam" id="PF01266"/>
    </source>
</evidence>
<dbReference type="Gene3D" id="3.50.50.60">
    <property type="entry name" value="FAD/NAD(P)-binding domain"/>
    <property type="match status" value="1"/>
</dbReference>
<dbReference type="SUPFAM" id="SSF54373">
    <property type="entry name" value="FAD-linked reductases, C-terminal domain"/>
    <property type="match status" value="1"/>
</dbReference>
<dbReference type="InterPro" id="IPR006076">
    <property type="entry name" value="FAD-dep_OxRdtase"/>
</dbReference>
<name>A0ABS5AES0_9PSEU</name>
<keyword evidence="2" id="KW-0784">Thiamine biosynthesis</keyword>
<dbReference type="InterPro" id="IPR036188">
    <property type="entry name" value="FAD/NAD-bd_sf"/>
</dbReference>
<dbReference type="SUPFAM" id="SSF51905">
    <property type="entry name" value="FAD/NAD(P)-binding domain"/>
    <property type="match status" value="1"/>
</dbReference>
<evidence type="ECO:0000313" key="8">
    <source>
        <dbReference type="Proteomes" id="UP001519363"/>
    </source>
</evidence>
<dbReference type="RefSeq" id="WP_086781232.1">
    <property type="nucleotide sequence ID" value="NZ_JAGIOO010000001.1"/>
</dbReference>
<sequence length="365" mass="38347">MPKSVVIAGGGVIGLSIAWFAAEAGFRVQVVDPAPGAGSSWVAGGMLAPVTEAWPGEEHLLALGAASLRRWPEFAGWLRAAGQDPGLRTEGTLAVAVDTADRDDLVRLAEHLASLGREVHQLTGRELRKLEPSLGPSVRSGLSVPEDLSVDNRSLLTSLRAVCAARGVEVVTREAVEVRPGRVVLRDGSTVDGDVAVLAAGAWSARLCPRLSGRIRPVKGEVLRLRARRTALAPPTRTVRGSVRGKPVYLVPRANGGLVVGATQYEAGFDTDVVAGGVRDLLLCAEELVPAVAEYALEECSAGLRPGSVDNLPLLGWLEPGLLVATGHHRNGVLLTPVTAEVVVDLLRDRDIAEQAKPADPGRGR</sequence>
<comment type="caution">
    <text evidence="7">The sequence shown here is derived from an EMBL/GenBank/DDBJ whole genome shotgun (WGS) entry which is preliminary data.</text>
</comment>
<proteinExistence type="predicted"/>
<dbReference type="EMBL" id="JAGIOO010000001">
    <property type="protein sequence ID" value="MBP2475083.1"/>
    <property type="molecule type" value="Genomic_DNA"/>
</dbReference>
<keyword evidence="3 7" id="KW-0560">Oxidoreductase</keyword>
<dbReference type="PANTHER" id="PTHR13847:SF289">
    <property type="entry name" value="GLYCINE OXIDASE"/>
    <property type="match status" value="1"/>
</dbReference>
<organism evidence="7 8">
    <name type="scientific">Crossiella equi</name>
    <dbReference type="NCBI Taxonomy" id="130796"/>
    <lineage>
        <taxon>Bacteria</taxon>
        <taxon>Bacillati</taxon>
        <taxon>Actinomycetota</taxon>
        <taxon>Actinomycetes</taxon>
        <taxon>Pseudonocardiales</taxon>
        <taxon>Pseudonocardiaceae</taxon>
        <taxon>Crossiella</taxon>
    </lineage>
</organism>
<evidence type="ECO:0000256" key="2">
    <source>
        <dbReference type="ARBA" id="ARBA00022977"/>
    </source>
</evidence>
<feature type="domain" description="FAD dependent oxidoreductase" evidence="6">
    <location>
        <begin position="5"/>
        <end position="346"/>
    </location>
</feature>
<dbReference type="GO" id="GO:0043799">
    <property type="term" value="F:glycine oxidase activity"/>
    <property type="evidence" value="ECO:0007669"/>
    <property type="project" value="UniProtKB-EC"/>
</dbReference>
<keyword evidence="8" id="KW-1185">Reference proteome</keyword>
<dbReference type="NCBIfam" id="TIGR02352">
    <property type="entry name" value="thiamin_ThiO"/>
    <property type="match status" value="1"/>
</dbReference>
<evidence type="ECO:0000256" key="1">
    <source>
        <dbReference type="ARBA" id="ARBA00004948"/>
    </source>
</evidence>
<evidence type="ECO:0000256" key="5">
    <source>
        <dbReference type="ARBA" id="ARBA00050018"/>
    </source>
</evidence>
<comment type="catalytic activity">
    <reaction evidence="4">
        <text>glycine + O2 + H2O = glyoxylate + H2O2 + NH4(+)</text>
        <dbReference type="Rhea" id="RHEA:11532"/>
        <dbReference type="ChEBI" id="CHEBI:15377"/>
        <dbReference type="ChEBI" id="CHEBI:15379"/>
        <dbReference type="ChEBI" id="CHEBI:16240"/>
        <dbReference type="ChEBI" id="CHEBI:28938"/>
        <dbReference type="ChEBI" id="CHEBI:36655"/>
        <dbReference type="ChEBI" id="CHEBI:57305"/>
        <dbReference type="EC" id="1.4.3.19"/>
    </reaction>
</comment>
<dbReference type="Proteomes" id="UP001519363">
    <property type="component" value="Unassembled WGS sequence"/>
</dbReference>
<comment type="pathway">
    <text evidence="1">Cofactor biosynthesis; thiamine diphosphate biosynthesis.</text>
</comment>
<dbReference type="Pfam" id="PF01266">
    <property type="entry name" value="DAO"/>
    <property type="match status" value="1"/>
</dbReference>